<keyword evidence="3" id="KW-0325">Glycoprotein</keyword>
<sequence length="579" mass="66092">MHNSSKVVSDSTTDTPSATGVHVDARGVSASTSDRLHHQGTTPPSAGHGLTHRGRQQLGSVLWWWGIPVVLLLLSICLQTALLLEWQPRPQSWLLQGLSGWQKGARSNASVTYGEARGIFPQGCKWRDTQSGAGSHKKELWDVQQYEFWDEGRQRWTNNRPSACLQPGTKDLARHQWRGGSPRTEANCTITHCIYENLWYNNGRFYLLVDGDKPVDGWMLTRNQALNVLHMNNATTFAGGLDARVITGDTLIFDFIYFVHPTAIGHWSEMMFPLFSILRRERDFASTPDTFVLLHLKRLHLMQWVRAVVATTLSLAPQRPLPPLLMQTETDSIWKQVPQVLEGYDPHEWVCFERALVVRDIFTGGVRTFLSKDDARAFRSLIYKQYGLPEPGSRREVPRVITFQRKRANRRVINEDRLIHMLREFGEVRIVEFNSSTSFEHQLRVMASTGVFVSVHTSNLANSQFLQPGSAVVELLQRNWVWHNLDKSFQVQTEVMGDIHHYAWRARHRNQTVYINKRDGERFGNWTHQQCASEECVEAHTNVDVVVNIEELRALLASRLPLVFAGASVKQAAIPWPQP</sequence>
<evidence type="ECO:0000313" key="7">
    <source>
        <dbReference type="EMBL" id="KAK9813868.1"/>
    </source>
</evidence>
<dbReference type="InterPro" id="IPR007657">
    <property type="entry name" value="Glycosyltransferase_61"/>
</dbReference>
<dbReference type="EMBL" id="JALJOQ010000002">
    <property type="protein sequence ID" value="KAK9813868.1"/>
    <property type="molecule type" value="Genomic_DNA"/>
</dbReference>
<evidence type="ECO:0000259" key="6">
    <source>
        <dbReference type="Pfam" id="PF04577"/>
    </source>
</evidence>
<feature type="compositionally biased region" description="Polar residues" evidence="4">
    <location>
        <begin position="29"/>
        <end position="44"/>
    </location>
</feature>
<evidence type="ECO:0000256" key="5">
    <source>
        <dbReference type="SAM" id="Phobius"/>
    </source>
</evidence>
<evidence type="ECO:0000256" key="3">
    <source>
        <dbReference type="ARBA" id="ARBA00023180"/>
    </source>
</evidence>
<keyword evidence="1" id="KW-0328">Glycosyltransferase</keyword>
<evidence type="ECO:0000313" key="8">
    <source>
        <dbReference type="Proteomes" id="UP001465755"/>
    </source>
</evidence>
<evidence type="ECO:0000256" key="1">
    <source>
        <dbReference type="ARBA" id="ARBA00022676"/>
    </source>
</evidence>
<reference evidence="7 8" key="1">
    <citation type="journal article" date="2024" name="Nat. Commun.">
        <title>Phylogenomics reveals the evolutionary origins of lichenization in chlorophyte algae.</title>
        <authorList>
            <person name="Puginier C."/>
            <person name="Libourel C."/>
            <person name="Otte J."/>
            <person name="Skaloud P."/>
            <person name="Haon M."/>
            <person name="Grisel S."/>
            <person name="Petersen M."/>
            <person name="Berrin J.G."/>
            <person name="Delaux P.M."/>
            <person name="Dal Grande F."/>
            <person name="Keller J."/>
        </authorList>
    </citation>
    <scope>NUCLEOTIDE SEQUENCE [LARGE SCALE GENOMIC DNA]</scope>
    <source>
        <strain evidence="7 8">SAG 2036</strain>
    </source>
</reference>
<feature type="compositionally biased region" description="Low complexity" evidence="4">
    <location>
        <begin position="1"/>
        <end position="19"/>
    </location>
</feature>
<evidence type="ECO:0000256" key="2">
    <source>
        <dbReference type="ARBA" id="ARBA00022679"/>
    </source>
</evidence>
<keyword evidence="5" id="KW-0812">Transmembrane</keyword>
<keyword evidence="2" id="KW-0808">Transferase</keyword>
<keyword evidence="5" id="KW-0472">Membrane</keyword>
<dbReference type="GO" id="GO:0016763">
    <property type="term" value="F:pentosyltransferase activity"/>
    <property type="evidence" value="ECO:0007669"/>
    <property type="project" value="UniProtKB-ARBA"/>
</dbReference>
<keyword evidence="8" id="KW-1185">Reference proteome</keyword>
<feature type="domain" description="Glycosyltransferase 61 catalytic" evidence="6">
    <location>
        <begin position="289"/>
        <end position="473"/>
    </location>
</feature>
<proteinExistence type="predicted"/>
<dbReference type="GO" id="GO:0005794">
    <property type="term" value="C:Golgi apparatus"/>
    <property type="evidence" value="ECO:0007669"/>
    <property type="project" value="UniProtKB-ARBA"/>
</dbReference>
<dbReference type="InterPro" id="IPR049625">
    <property type="entry name" value="Glyco_transf_61_cat"/>
</dbReference>
<dbReference type="Proteomes" id="UP001465755">
    <property type="component" value="Unassembled WGS sequence"/>
</dbReference>
<dbReference type="AlphaFoldDB" id="A0AAW1PZ01"/>
<dbReference type="PANTHER" id="PTHR20961:SF136">
    <property type="entry name" value="PROTEIN O-GLCNAC TRANSFERASE"/>
    <property type="match status" value="1"/>
</dbReference>
<organism evidence="7 8">
    <name type="scientific">Symbiochloris irregularis</name>
    <dbReference type="NCBI Taxonomy" id="706552"/>
    <lineage>
        <taxon>Eukaryota</taxon>
        <taxon>Viridiplantae</taxon>
        <taxon>Chlorophyta</taxon>
        <taxon>core chlorophytes</taxon>
        <taxon>Trebouxiophyceae</taxon>
        <taxon>Trebouxiales</taxon>
        <taxon>Trebouxiaceae</taxon>
        <taxon>Symbiochloris</taxon>
    </lineage>
</organism>
<comment type="caution">
    <text evidence="7">The sequence shown here is derived from an EMBL/GenBank/DDBJ whole genome shotgun (WGS) entry which is preliminary data.</text>
</comment>
<keyword evidence="5" id="KW-1133">Transmembrane helix</keyword>
<gene>
    <name evidence="7" type="ORF">WJX73_002532</name>
</gene>
<accession>A0AAW1PZ01</accession>
<name>A0AAW1PZ01_9CHLO</name>
<dbReference type="Pfam" id="PF04577">
    <property type="entry name" value="Glyco_transf_61"/>
    <property type="match status" value="1"/>
</dbReference>
<feature type="transmembrane region" description="Helical" evidence="5">
    <location>
        <begin position="62"/>
        <end position="84"/>
    </location>
</feature>
<dbReference type="PANTHER" id="PTHR20961">
    <property type="entry name" value="GLYCOSYLTRANSFERASE"/>
    <property type="match status" value="1"/>
</dbReference>
<feature type="region of interest" description="Disordered" evidence="4">
    <location>
        <begin position="1"/>
        <end position="51"/>
    </location>
</feature>
<protein>
    <recommendedName>
        <fullName evidence="6">Glycosyltransferase 61 catalytic domain-containing protein</fullName>
    </recommendedName>
</protein>
<evidence type="ECO:0000256" key="4">
    <source>
        <dbReference type="SAM" id="MobiDB-lite"/>
    </source>
</evidence>